<dbReference type="Proteomes" id="UP000266183">
    <property type="component" value="Chromosome"/>
</dbReference>
<reference evidence="2" key="1">
    <citation type="submission" date="2018-09" db="EMBL/GenBank/DDBJ databases">
        <title>Chryseolinea sp. KIS68-18 isolated from soil.</title>
        <authorList>
            <person name="Weon H.-Y."/>
            <person name="Kwon S.-W."/>
            <person name="Lee S.A."/>
        </authorList>
    </citation>
    <scope>NUCLEOTIDE SEQUENCE [LARGE SCALE GENOMIC DNA]</scope>
    <source>
        <strain evidence="2">KIS68-18</strain>
    </source>
</reference>
<dbReference type="AlphaFoldDB" id="A0A385SXQ5"/>
<sequence length="272" mass="32031">MVIEEKALKHWIDNFYGYGSWQAPFWFIGYEEGGGEVPEEVADKVNYFGRVHAQTGGELCDVRELYRHVAIRWDGPKKNLFTNRHQYRFESNAVQHGVWKNLIAFVHGYKAEKLPDLLAYQQHNFLSPSSHNEALIQLYPLPSPHNHAWYYSWLDMPELGFLKSRELYEAHVYEHRMHSILSNISTYKPKLVLMYGMNNINTLKKTIQDFFPDAKFKMVKAIKQQIPQHHRVDLEGVTMLITTQIPALRHNRIETGFDWEEFGKRVRSETHS</sequence>
<evidence type="ECO:0000313" key="2">
    <source>
        <dbReference type="Proteomes" id="UP000266183"/>
    </source>
</evidence>
<name>A0A385SXQ5_9BACT</name>
<dbReference type="KEGG" id="chk:D4L85_24310"/>
<keyword evidence="2" id="KW-1185">Reference proteome</keyword>
<organism evidence="1 2">
    <name type="scientific">Chryseolinea soli</name>
    <dbReference type="NCBI Taxonomy" id="2321403"/>
    <lineage>
        <taxon>Bacteria</taxon>
        <taxon>Pseudomonadati</taxon>
        <taxon>Bacteroidota</taxon>
        <taxon>Cytophagia</taxon>
        <taxon>Cytophagales</taxon>
        <taxon>Fulvivirgaceae</taxon>
        <taxon>Chryseolinea</taxon>
    </lineage>
</organism>
<dbReference type="RefSeq" id="WP_119756752.1">
    <property type="nucleotide sequence ID" value="NZ_CP032382.1"/>
</dbReference>
<protein>
    <submittedName>
        <fullName evidence="1">Uncharacterized protein</fullName>
    </submittedName>
</protein>
<gene>
    <name evidence="1" type="ORF">D4L85_24310</name>
</gene>
<dbReference type="EMBL" id="CP032382">
    <property type="protein sequence ID" value="AYB33518.1"/>
    <property type="molecule type" value="Genomic_DNA"/>
</dbReference>
<evidence type="ECO:0000313" key="1">
    <source>
        <dbReference type="EMBL" id="AYB33518.1"/>
    </source>
</evidence>
<dbReference type="OrthoDB" id="2858884at2"/>
<proteinExistence type="predicted"/>
<accession>A0A385SXQ5</accession>